<name>J4UR22_BEAB2</name>
<dbReference type="SMART" id="SM00248">
    <property type="entry name" value="ANK"/>
    <property type="match status" value="7"/>
</dbReference>
<dbReference type="HOGENOM" id="CLU_001887_1_0_1"/>
<evidence type="ECO:0000313" key="7">
    <source>
        <dbReference type="EMBL" id="EJP67897.1"/>
    </source>
</evidence>
<dbReference type="RefSeq" id="XP_008596112.1">
    <property type="nucleotide sequence ID" value="XM_008597890.1"/>
</dbReference>
<feature type="compositionally biased region" description="Acidic residues" evidence="4">
    <location>
        <begin position="579"/>
        <end position="589"/>
    </location>
</feature>
<dbReference type="STRING" id="655819.J4UR22"/>
<dbReference type="GO" id="GO:0003723">
    <property type="term" value="F:RNA binding"/>
    <property type="evidence" value="ECO:0007669"/>
    <property type="project" value="TreeGrafter"/>
</dbReference>
<protein>
    <submittedName>
        <fullName evidence="7">Ankyrin repeat domain-containing protein 28</fullName>
    </submittedName>
</protein>
<keyword evidence="5" id="KW-0472">Membrane</keyword>
<sequence length="1764" mass="196876">MKSFFILCCLLGKAAADSGNDFVNNLFTDLAPLLALFGERVTQQFMSQSTGWADHILLSMAPLGIVTAIVAAIRVGGPPWLKAIIGRARENFAVVESELLSSTSNEVCEVWNGRETVRIMGKPPIAEFICLVRKNEPYLSLRPGKRMNVKFMTMDDAIKQGLIKRHCKDSELSDVQKKAPLEPKATSLGKLWRFLFLRRENGAVDEEAARDDSSADGRGPSIRGRCDEIGNDASSNLPDGPSTAPIGITSAATGVRAEEPEAFESCHGSLPALSEEEKSSPHADKSGRESSKSNDYSNETEIGQEKDDEWKLLAAIESGRREELLERRAARRNFPSRRYGRIFTSTSSDNEVPAAVKKSRFGAESWRTAQEPMSESPSARSENMPSYESPEPAIPPVTASISEVSDIVVIRNSHHTIPNISMNCHKSFRRGSLRLAAGFATLLQIILIIYSSGTVYYWRMKPDGKPVRSYGFPFAAGGSMTLVAGMMVCAHVVESYTKEIRYTVLKNRMARMIWLQQRQKVGEQVFDSCALYPPDAQEIIITSGRDQISQPLMLSLERLLPKLLRKVKENAPDAAKDDAAEEKESDSASEQEKANKLESLTMLEAKTFLGVTLALLGFFFQFTGIRALHWSVALTQLGAVGILAILRVWVRRGFSKPPVHYNLIPGHELDWLAVALQHSDTLPWRQDKTELHSEKAGLAWGVATGSDLQHMHGSTSSTCLNWEVESSHGEQVKSSSPCEDDDRLDAILPLRRDLAQASDWNGPLSPLAIKLAESLDAVMDLCFPNSKVRNTAQWDILLSPQKNHGARYARFHIRRENGRWRNQSDEIDAALSLWIFSVIMVYQWPTRQKNMGLETDQETESGDSWLRRKGALQKRGLQIIGRATESIIKDMDWWIPVSTTQLVEVRPIGTIAEGYIEERSCTQSSRDVYIEKDSYKKYCVTGRSSTKPSCFSLLNVDSQRQTGSFTDTRRGSIPDGEQLHGIMTRRISDRTSDIFDCGTKEPRRFKQLFQSAIIKQRGKPSSKTEPQLFLALNATDSLDRMYARELLAAFIWAVAEKVEDSIPGEVTVHRSGAWSEQVGRGLVSKTGDLEFDIEVRHSGLSKMMEEIHARGFASPEQVHCLTISPLSCLGKLPDVVPVVQHMEAVARTLSSKPEYSFHETILHLWLFYSCSVATITPTGSASVQAVAAAIEHHRRLTDDMRAMLIQGTACEYYEPPQRSKQVTEIPMNISADYRDLVDARNRIQEMLTLAPPKVLALAEATKAWHRMKWCLEKEGKELQNSHYLDDKYRPHGISDRKADVKAIKDVSGTDPVEWFIFDQAEYDGRVETTITDMFGWSVLHHIASGRRLQLHGTYKRDDFVQIARNEDLNGWTPLHYACCRGHRNLAEGLMKLTRDVNHAGRDGRTPLHCAVQNNRLAVAKKLIDYGAVLDRLDKTGNSPIFWAAYKGHNEMFRFLFPLANIRRLCNGGRTLLHAAVIGGSRVIARMIGEDGRLMIDMTAIDEASMTALEYAVANEDVKMVRYLSTLLEPMLKGSRALDKAIVATIKRDRSIQISRETGSDRFENDRVKILRVLLSSLDEGSPQVVDAMIEAIRANHSEVVLLLIRDFKCQVDTKSSAGEYPIHVAVKEYSDEIVKILVEDGKASLDKKDENGKTALECAIEWNCGSMVGHLCRIKAEVAPDSLILALKIGNFVIAQQLLELGVEVDDGCFEAIKKSARVAAIAKLTKVLKNFQERNNGRARREAESGLRLEDSESLDRKEAGSG</sequence>
<dbReference type="EMBL" id="JH725155">
    <property type="protein sequence ID" value="EJP67897.1"/>
    <property type="molecule type" value="Genomic_DNA"/>
</dbReference>
<dbReference type="InParanoid" id="J4UR22"/>
<feature type="chain" id="PRO_5003781900" evidence="6">
    <location>
        <begin position="17"/>
        <end position="1764"/>
    </location>
</feature>
<evidence type="ECO:0000256" key="2">
    <source>
        <dbReference type="ARBA" id="ARBA00023043"/>
    </source>
</evidence>
<keyword evidence="5" id="KW-0812">Transmembrane</keyword>
<evidence type="ECO:0000256" key="5">
    <source>
        <dbReference type="SAM" id="Phobius"/>
    </source>
</evidence>
<feature type="transmembrane region" description="Helical" evidence="5">
    <location>
        <begin position="470"/>
        <end position="493"/>
    </location>
</feature>
<dbReference type="Proteomes" id="UP000002762">
    <property type="component" value="Unassembled WGS sequence"/>
</dbReference>
<feature type="transmembrane region" description="Helical" evidence="5">
    <location>
        <begin position="628"/>
        <end position="650"/>
    </location>
</feature>
<dbReference type="PROSITE" id="PS50297">
    <property type="entry name" value="ANK_REP_REGION"/>
    <property type="match status" value="3"/>
</dbReference>
<feature type="compositionally biased region" description="Basic and acidic residues" evidence="4">
    <location>
        <begin position="275"/>
        <end position="292"/>
    </location>
</feature>
<keyword evidence="1" id="KW-0677">Repeat</keyword>
<feature type="compositionally biased region" description="Polar residues" evidence="4">
    <location>
        <begin position="367"/>
        <end position="386"/>
    </location>
</feature>
<evidence type="ECO:0000256" key="4">
    <source>
        <dbReference type="SAM" id="MobiDB-lite"/>
    </source>
</evidence>
<evidence type="ECO:0000256" key="6">
    <source>
        <dbReference type="SAM" id="SignalP"/>
    </source>
</evidence>
<feature type="region of interest" description="Disordered" evidence="4">
    <location>
        <begin position="364"/>
        <end position="395"/>
    </location>
</feature>
<feature type="transmembrane region" description="Helical" evidence="5">
    <location>
        <begin position="435"/>
        <end position="458"/>
    </location>
</feature>
<dbReference type="Pfam" id="PF12796">
    <property type="entry name" value="Ank_2"/>
    <property type="match status" value="2"/>
</dbReference>
<feature type="repeat" description="ANK" evidence="3">
    <location>
        <begin position="1617"/>
        <end position="1641"/>
    </location>
</feature>
<keyword evidence="6" id="KW-0732">Signal</keyword>
<keyword evidence="8" id="KW-1185">Reference proteome</keyword>
<dbReference type="PANTHER" id="PTHR24141">
    <property type="entry name" value="2-5A-DEPENDENT RIBONUCLEASE"/>
    <property type="match status" value="1"/>
</dbReference>
<dbReference type="InterPro" id="IPR036770">
    <property type="entry name" value="Ankyrin_rpt-contain_sf"/>
</dbReference>
<feature type="transmembrane region" description="Helical" evidence="5">
    <location>
        <begin position="603"/>
        <end position="622"/>
    </location>
</feature>
<feature type="repeat" description="ANK" evidence="3">
    <location>
        <begin position="1369"/>
        <end position="1401"/>
    </location>
</feature>
<feature type="region of interest" description="Disordered" evidence="4">
    <location>
        <begin position="205"/>
        <end position="304"/>
    </location>
</feature>
<feature type="signal peptide" evidence="6">
    <location>
        <begin position="1"/>
        <end position="16"/>
    </location>
</feature>
<dbReference type="InterPro" id="IPR002110">
    <property type="entry name" value="Ankyrin_rpt"/>
</dbReference>
<dbReference type="GO" id="GO:0006396">
    <property type="term" value="P:RNA processing"/>
    <property type="evidence" value="ECO:0007669"/>
    <property type="project" value="TreeGrafter"/>
</dbReference>
<evidence type="ECO:0000313" key="8">
    <source>
        <dbReference type="Proteomes" id="UP000002762"/>
    </source>
</evidence>
<dbReference type="PANTHER" id="PTHR24141:SF1">
    <property type="entry name" value="2-5A-DEPENDENT RIBONUCLEASE"/>
    <property type="match status" value="1"/>
</dbReference>
<proteinExistence type="predicted"/>
<dbReference type="SUPFAM" id="SSF48403">
    <property type="entry name" value="Ankyrin repeat"/>
    <property type="match status" value="2"/>
</dbReference>
<accession>J4UR22</accession>
<reference evidence="7 8" key="1">
    <citation type="journal article" date="2012" name="Sci. Rep.">
        <title>Genomic perspectives on the evolution of fungal entomopathogenicity in Beauveria bassiana.</title>
        <authorList>
            <person name="Xiao G."/>
            <person name="Ying S.H."/>
            <person name="Zheng P."/>
            <person name="Wang Z.L."/>
            <person name="Zhang S."/>
            <person name="Xie X.Q."/>
            <person name="Shang Y."/>
            <person name="St Leger R.J."/>
            <person name="Zhao G.P."/>
            <person name="Wang C."/>
            <person name="Feng M.G."/>
        </authorList>
    </citation>
    <scope>NUCLEOTIDE SEQUENCE [LARGE SCALE GENOMIC DNA]</scope>
    <source>
        <strain evidence="7 8">ARSEF 2860</strain>
    </source>
</reference>
<feature type="region of interest" description="Disordered" evidence="4">
    <location>
        <begin position="1738"/>
        <end position="1764"/>
    </location>
</feature>
<feature type="region of interest" description="Disordered" evidence="4">
    <location>
        <begin position="571"/>
        <end position="593"/>
    </location>
</feature>
<evidence type="ECO:0000256" key="3">
    <source>
        <dbReference type="PROSITE-ProRule" id="PRU00023"/>
    </source>
</evidence>
<evidence type="ECO:0000256" key="1">
    <source>
        <dbReference type="ARBA" id="ARBA00022737"/>
    </source>
</evidence>
<keyword evidence="5" id="KW-1133">Transmembrane helix</keyword>
<dbReference type="GO" id="GO:0004540">
    <property type="term" value="F:RNA nuclease activity"/>
    <property type="evidence" value="ECO:0007669"/>
    <property type="project" value="TreeGrafter"/>
</dbReference>
<gene>
    <name evidence="7" type="ORF">BBA_02793</name>
</gene>
<feature type="repeat" description="ANK" evidence="3">
    <location>
        <begin position="1402"/>
        <end position="1434"/>
    </location>
</feature>
<dbReference type="GeneID" id="19885805"/>
<dbReference type="OrthoDB" id="4870790at2759"/>
<dbReference type="Gene3D" id="1.25.40.20">
    <property type="entry name" value="Ankyrin repeat-containing domain"/>
    <property type="match status" value="2"/>
</dbReference>
<dbReference type="PROSITE" id="PS50088">
    <property type="entry name" value="ANK_REPEAT"/>
    <property type="match status" value="3"/>
</dbReference>
<organism evidence="7 8">
    <name type="scientific">Beauveria bassiana (strain ARSEF 2860)</name>
    <name type="common">White muscardine disease fungus</name>
    <name type="synonym">Tritirachium shiotae</name>
    <dbReference type="NCBI Taxonomy" id="655819"/>
    <lineage>
        <taxon>Eukaryota</taxon>
        <taxon>Fungi</taxon>
        <taxon>Dikarya</taxon>
        <taxon>Ascomycota</taxon>
        <taxon>Pezizomycotina</taxon>
        <taxon>Sordariomycetes</taxon>
        <taxon>Hypocreomycetidae</taxon>
        <taxon>Hypocreales</taxon>
        <taxon>Cordycipitaceae</taxon>
        <taxon>Beauveria</taxon>
    </lineage>
</organism>
<keyword evidence="2 3" id="KW-0040">ANK repeat</keyword>